<accession>A0A026VU37</accession>
<proteinExistence type="predicted"/>
<dbReference type="AlphaFoldDB" id="A0A026VU37"/>
<sequence length="118" mass="13817">MNPTGPESTAKVVNQIRKWGCHFDGRDPVAFLERLDELKEGYGYTDPQMLCGLPELFRGEALLWCRNNRSAWRTWEDFVQDFREFYSTYHAGIAHSSCARYRRGTRRRANPIVNSRTI</sequence>
<evidence type="ECO:0008006" key="3">
    <source>
        <dbReference type="Google" id="ProtNLM"/>
    </source>
</evidence>
<keyword evidence="2" id="KW-1185">Reference proteome</keyword>
<dbReference type="EMBL" id="KK111534">
    <property type="protein sequence ID" value="EZA46369.1"/>
    <property type="molecule type" value="Genomic_DNA"/>
</dbReference>
<name>A0A026VU37_OOCBI</name>
<dbReference type="OMA" id="SSCARYR"/>
<evidence type="ECO:0000313" key="2">
    <source>
        <dbReference type="Proteomes" id="UP000053097"/>
    </source>
</evidence>
<gene>
    <name evidence="1" type="ORF">X777_00229</name>
</gene>
<dbReference type="Proteomes" id="UP000053097">
    <property type="component" value="Unassembled WGS sequence"/>
</dbReference>
<reference evidence="1 2" key="1">
    <citation type="journal article" date="2014" name="Curr. Biol.">
        <title>The genome of the clonal raider ant Cerapachys biroi.</title>
        <authorList>
            <person name="Oxley P.R."/>
            <person name="Ji L."/>
            <person name="Fetter-Pruneda I."/>
            <person name="McKenzie S.K."/>
            <person name="Li C."/>
            <person name="Hu H."/>
            <person name="Zhang G."/>
            <person name="Kronauer D.J."/>
        </authorList>
    </citation>
    <scope>NUCLEOTIDE SEQUENCE [LARGE SCALE GENOMIC DNA]</scope>
</reference>
<evidence type="ECO:0000313" key="1">
    <source>
        <dbReference type="EMBL" id="EZA46369.1"/>
    </source>
</evidence>
<organism evidence="1 2">
    <name type="scientific">Ooceraea biroi</name>
    <name type="common">Clonal raider ant</name>
    <name type="synonym">Cerapachys biroi</name>
    <dbReference type="NCBI Taxonomy" id="2015173"/>
    <lineage>
        <taxon>Eukaryota</taxon>
        <taxon>Metazoa</taxon>
        <taxon>Ecdysozoa</taxon>
        <taxon>Arthropoda</taxon>
        <taxon>Hexapoda</taxon>
        <taxon>Insecta</taxon>
        <taxon>Pterygota</taxon>
        <taxon>Neoptera</taxon>
        <taxon>Endopterygota</taxon>
        <taxon>Hymenoptera</taxon>
        <taxon>Apocrita</taxon>
        <taxon>Aculeata</taxon>
        <taxon>Formicoidea</taxon>
        <taxon>Formicidae</taxon>
        <taxon>Dorylinae</taxon>
        <taxon>Ooceraea</taxon>
    </lineage>
</organism>
<protein>
    <recommendedName>
        <fullName evidence="3">Retrotransposon gag domain-containing protein</fullName>
    </recommendedName>
</protein>